<feature type="compositionally biased region" description="Basic and acidic residues" evidence="1">
    <location>
        <begin position="98"/>
        <end position="111"/>
    </location>
</feature>
<proteinExistence type="predicted"/>
<sequence length="130" mass="13893">MDRQTEAHLSNSQRSLVKTVKKDMDSSTRVPSVSAPWTDPLSSVHGAETQWLTQKPEVAEQQFGLCFPAAVLVPAHPCSCLTAFSCGRLLKAREAALDGAERGASRQRWTDDTAGPSDPAGLLSGSPDSE</sequence>
<protein>
    <submittedName>
        <fullName evidence="2">Uncharacterized protein</fullName>
    </submittedName>
</protein>
<gene>
    <name evidence="2" type="ORF">PLEPLA_LOCUS42038</name>
</gene>
<dbReference type="AlphaFoldDB" id="A0A9N7ZA58"/>
<organism evidence="2 3">
    <name type="scientific">Pleuronectes platessa</name>
    <name type="common">European plaice</name>
    <dbReference type="NCBI Taxonomy" id="8262"/>
    <lineage>
        <taxon>Eukaryota</taxon>
        <taxon>Metazoa</taxon>
        <taxon>Chordata</taxon>
        <taxon>Craniata</taxon>
        <taxon>Vertebrata</taxon>
        <taxon>Euteleostomi</taxon>
        <taxon>Actinopterygii</taxon>
        <taxon>Neopterygii</taxon>
        <taxon>Teleostei</taxon>
        <taxon>Neoteleostei</taxon>
        <taxon>Acanthomorphata</taxon>
        <taxon>Carangaria</taxon>
        <taxon>Pleuronectiformes</taxon>
        <taxon>Pleuronectoidei</taxon>
        <taxon>Pleuronectidae</taxon>
        <taxon>Pleuronectes</taxon>
    </lineage>
</organism>
<evidence type="ECO:0000313" key="2">
    <source>
        <dbReference type="EMBL" id="CAB1454274.1"/>
    </source>
</evidence>
<feature type="region of interest" description="Disordered" evidence="1">
    <location>
        <begin position="98"/>
        <end position="130"/>
    </location>
</feature>
<keyword evidence="3" id="KW-1185">Reference proteome</keyword>
<reference evidence="2" key="1">
    <citation type="submission" date="2020-03" db="EMBL/GenBank/DDBJ databases">
        <authorList>
            <person name="Weist P."/>
        </authorList>
    </citation>
    <scope>NUCLEOTIDE SEQUENCE</scope>
</reference>
<name>A0A9N7ZA58_PLEPL</name>
<feature type="region of interest" description="Disordered" evidence="1">
    <location>
        <begin position="1"/>
        <end position="42"/>
    </location>
</feature>
<dbReference type="Proteomes" id="UP001153269">
    <property type="component" value="Unassembled WGS sequence"/>
</dbReference>
<evidence type="ECO:0000256" key="1">
    <source>
        <dbReference type="SAM" id="MobiDB-lite"/>
    </source>
</evidence>
<accession>A0A9N7ZA58</accession>
<feature type="compositionally biased region" description="Polar residues" evidence="1">
    <location>
        <begin position="7"/>
        <end position="16"/>
    </location>
</feature>
<dbReference type="EMBL" id="CADEAL010004204">
    <property type="protein sequence ID" value="CAB1454274.1"/>
    <property type="molecule type" value="Genomic_DNA"/>
</dbReference>
<evidence type="ECO:0000313" key="3">
    <source>
        <dbReference type="Proteomes" id="UP001153269"/>
    </source>
</evidence>
<comment type="caution">
    <text evidence="2">The sequence shown here is derived from an EMBL/GenBank/DDBJ whole genome shotgun (WGS) entry which is preliminary data.</text>
</comment>